<sequence>MGCVVRVLGSCTSSLESAKSSGYSLVENYSNVNLNVPEKDGVVANPIMQNGLLTTTLDFLQTSTAVKQLKDLRALSLKIISLVLNKYGDHDFGYEFWDLFFTSVKPLVDGFKQEGSSSEKPSSLFSCFVAMSRSHNLVSLLYREKNLVADIFSILTVTTASEAIISCVLKFIENLLNLDSELDDEDVTIKKVLLPNIETLICSLHCLFQSCNATKR</sequence>
<dbReference type="PANTHER" id="PTHR17695:SF11">
    <property type="entry name" value="SMALL SUBUNIT PROCESSOME COMPONENT 20 HOMOLOG"/>
    <property type="match status" value="1"/>
</dbReference>
<name>A0A438IT57_VITVI</name>
<proteinExistence type="predicted"/>
<comment type="caution">
    <text evidence="2">The sequence shown here is derived from an EMBL/GenBank/DDBJ whole genome shotgun (WGS) entry which is preliminary data.</text>
</comment>
<evidence type="ECO:0000313" key="3">
    <source>
        <dbReference type="Proteomes" id="UP000288805"/>
    </source>
</evidence>
<reference evidence="2 3" key="1">
    <citation type="journal article" date="2018" name="PLoS Genet.">
        <title>Population sequencing reveals clonal diversity and ancestral inbreeding in the grapevine cultivar Chardonnay.</title>
        <authorList>
            <person name="Roach M.J."/>
            <person name="Johnson D.L."/>
            <person name="Bohlmann J."/>
            <person name="van Vuuren H.J."/>
            <person name="Jones S.J."/>
            <person name="Pretorius I.S."/>
            <person name="Schmidt S.A."/>
            <person name="Borneman A.R."/>
        </authorList>
    </citation>
    <scope>NUCLEOTIDE SEQUENCE [LARGE SCALE GENOMIC DNA]</scope>
    <source>
        <strain evidence="3">cv. Chardonnay</strain>
        <tissue evidence="2">Leaf</tissue>
    </source>
</reference>
<dbReference type="InterPro" id="IPR052575">
    <property type="entry name" value="SSU_processome_comp_20"/>
</dbReference>
<protein>
    <recommendedName>
        <fullName evidence="1">U3 small nucleolar RNA-associated protein 20 N-terminal domain-containing protein</fullName>
    </recommendedName>
</protein>
<dbReference type="Proteomes" id="UP000288805">
    <property type="component" value="Unassembled WGS sequence"/>
</dbReference>
<gene>
    <name evidence="2" type="ORF">CK203_029212</name>
</gene>
<evidence type="ECO:0000259" key="1">
    <source>
        <dbReference type="Pfam" id="PF07539"/>
    </source>
</evidence>
<dbReference type="InterPro" id="IPR011430">
    <property type="entry name" value="UTP20_N"/>
</dbReference>
<dbReference type="EMBL" id="QGNW01000085">
    <property type="protein sequence ID" value="RVW99795.1"/>
    <property type="molecule type" value="Genomic_DNA"/>
</dbReference>
<feature type="domain" description="U3 small nucleolar RNA-associated protein 20 N-terminal" evidence="1">
    <location>
        <begin position="63"/>
        <end position="211"/>
    </location>
</feature>
<dbReference type="PANTHER" id="PTHR17695">
    <property type="entry name" value="SMALL SUBUNIT PROCESSOME COMPONENT 20 HOMOLOG"/>
    <property type="match status" value="1"/>
</dbReference>
<accession>A0A438IT57</accession>
<dbReference type="Pfam" id="PF07539">
    <property type="entry name" value="UTP20_N"/>
    <property type="match status" value="1"/>
</dbReference>
<evidence type="ECO:0000313" key="2">
    <source>
        <dbReference type="EMBL" id="RVW99795.1"/>
    </source>
</evidence>
<dbReference type="AlphaFoldDB" id="A0A438IT57"/>
<organism evidence="2 3">
    <name type="scientific">Vitis vinifera</name>
    <name type="common">Grape</name>
    <dbReference type="NCBI Taxonomy" id="29760"/>
    <lineage>
        <taxon>Eukaryota</taxon>
        <taxon>Viridiplantae</taxon>
        <taxon>Streptophyta</taxon>
        <taxon>Embryophyta</taxon>
        <taxon>Tracheophyta</taxon>
        <taxon>Spermatophyta</taxon>
        <taxon>Magnoliopsida</taxon>
        <taxon>eudicotyledons</taxon>
        <taxon>Gunneridae</taxon>
        <taxon>Pentapetalae</taxon>
        <taxon>rosids</taxon>
        <taxon>Vitales</taxon>
        <taxon>Vitaceae</taxon>
        <taxon>Viteae</taxon>
        <taxon>Vitis</taxon>
    </lineage>
</organism>